<feature type="compositionally biased region" description="Polar residues" evidence="1">
    <location>
        <begin position="1"/>
        <end position="10"/>
    </location>
</feature>
<evidence type="ECO:0000256" key="1">
    <source>
        <dbReference type="SAM" id="MobiDB-lite"/>
    </source>
</evidence>
<organism evidence="2 3">
    <name type="scientific">Neocucurbitaria cava</name>
    <dbReference type="NCBI Taxonomy" id="798079"/>
    <lineage>
        <taxon>Eukaryota</taxon>
        <taxon>Fungi</taxon>
        <taxon>Dikarya</taxon>
        <taxon>Ascomycota</taxon>
        <taxon>Pezizomycotina</taxon>
        <taxon>Dothideomycetes</taxon>
        <taxon>Pleosporomycetidae</taxon>
        <taxon>Pleosporales</taxon>
        <taxon>Pleosporineae</taxon>
        <taxon>Cucurbitariaceae</taxon>
        <taxon>Neocucurbitaria</taxon>
    </lineage>
</organism>
<accession>A0A9W8Y032</accession>
<dbReference type="OrthoDB" id="3784117at2759"/>
<dbReference type="AlphaFoldDB" id="A0A9W8Y032"/>
<feature type="compositionally biased region" description="Basic and acidic residues" evidence="1">
    <location>
        <begin position="145"/>
        <end position="181"/>
    </location>
</feature>
<dbReference type="EMBL" id="JAPEUY010000019">
    <property type="protein sequence ID" value="KAJ4363545.1"/>
    <property type="molecule type" value="Genomic_DNA"/>
</dbReference>
<dbReference type="Proteomes" id="UP001140560">
    <property type="component" value="Unassembled WGS sequence"/>
</dbReference>
<feature type="region of interest" description="Disordered" evidence="1">
    <location>
        <begin position="145"/>
        <end position="216"/>
    </location>
</feature>
<comment type="caution">
    <text evidence="2">The sequence shown here is derived from an EMBL/GenBank/DDBJ whole genome shotgun (WGS) entry which is preliminary data.</text>
</comment>
<evidence type="ECO:0000313" key="3">
    <source>
        <dbReference type="Proteomes" id="UP001140560"/>
    </source>
</evidence>
<protein>
    <submittedName>
        <fullName evidence="2">Uncharacterized protein</fullName>
    </submittedName>
</protein>
<gene>
    <name evidence="2" type="ORF">N0V83_009841</name>
</gene>
<reference evidence="2" key="1">
    <citation type="submission" date="2022-10" db="EMBL/GenBank/DDBJ databases">
        <title>Tapping the CABI collections for fungal endophytes: first genome assemblies for Collariella, Neodidymelliopsis, Ascochyta clinopodiicola, Didymella pomorum, Didymosphaeria variabile, Neocosmospora piperis and Neocucurbitaria cava.</title>
        <authorList>
            <person name="Hill R."/>
        </authorList>
    </citation>
    <scope>NUCLEOTIDE SEQUENCE</scope>
    <source>
        <strain evidence="2">IMI 356814</strain>
    </source>
</reference>
<name>A0A9W8Y032_9PLEO</name>
<evidence type="ECO:0000313" key="2">
    <source>
        <dbReference type="EMBL" id="KAJ4363545.1"/>
    </source>
</evidence>
<proteinExistence type="predicted"/>
<feature type="compositionally biased region" description="Basic and acidic residues" evidence="1">
    <location>
        <begin position="86"/>
        <end position="104"/>
    </location>
</feature>
<keyword evidence="3" id="KW-1185">Reference proteome</keyword>
<sequence length="216" mass="23248">MITDKSQTLGGNPPVTHPPVASTLLERRQNRPGLVARISLPSTGIDDEVLASPPPTQALLSPVPAANKLHAGHTPLIPRSLSPVRGNDEQPAEREPVAEERIATPEDDGGLKGPLMLPTNPVDGAADHIALDVLDDELEKIAKEQDRFSKLRDAPEPTPVDTHEEEVPLSRKESSESRVSSRDVAAVDGVRLKSPPLNFGLPIGQAPRRRSETSER</sequence>
<feature type="region of interest" description="Disordered" evidence="1">
    <location>
        <begin position="1"/>
        <end position="119"/>
    </location>
</feature>